<dbReference type="RefSeq" id="WP_126277488.1">
    <property type="nucleotide sequence ID" value="NZ_BIMW01000104.1"/>
</dbReference>
<evidence type="ECO:0000256" key="6">
    <source>
        <dbReference type="SAM" id="Coils"/>
    </source>
</evidence>
<evidence type="ECO:0000256" key="3">
    <source>
        <dbReference type="ARBA" id="ARBA00022801"/>
    </source>
</evidence>
<evidence type="ECO:0000256" key="1">
    <source>
        <dbReference type="ARBA" id="ARBA00007913"/>
    </source>
</evidence>
<feature type="coiled-coil region" evidence="6">
    <location>
        <begin position="500"/>
        <end position="527"/>
    </location>
</feature>
<dbReference type="PANTHER" id="PTHR43788">
    <property type="entry name" value="DNA2/NAM7 HELICASE FAMILY MEMBER"/>
    <property type="match status" value="1"/>
</dbReference>
<comment type="caution">
    <text evidence="9">The sequence shown here is derived from an EMBL/GenBank/DDBJ whole genome shotgun (WGS) entry which is preliminary data.</text>
</comment>
<dbReference type="CDD" id="cd18808">
    <property type="entry name" value="SF1_C_Upf1"/>
    <property type="match status" value="1"/>
</dbReference>
<name>A0A5M3T4S2_LIMPL</name>
<keyword evidence="10" id="KW-1185">Reference proteome</keyword>
<comment type="similarity">
    <text evidence="1">Belongs to the DNA2/NAM7 helicase family.</text>
</comment>
<dbReference type="SUPFAM" id="SSF52540">
    <property type="entry name" value="P-loop containing nucleoside triphosphate hydrolases"/>
    <property type="match status" value="2"/>
</dbReference>
<evidence type="ECO:0000256" key="4">
    <source>
        <dbReference type="ARBA" id="ARBA00022806"/>
    </source>
</evidence>
<keyword evidence="3" id="KW-0378">Hydrolase</keyword>
<feature type="domain" description="DNA2/NAM7 helicase helicase" evidence="7">
    <location>
        <begin position="794"/>
        <end position="984"/>
    </location>
</feature>
<dbReference type="PANTHER" id="PTHR43788:SF8">
    <property type="entry name" value="DNA-BINDING PROTEIN SMUBP-2"/>
    <property type="match status" value="1"/>
</dbReference>
<evidence type="ECO:0000313" key="10">
    <source>
        <dbReference type="Proteomes" id="UP000326169"/>
    </source>
</evidence>
<dbReference type="Gene3D" id="3.40.50.300">
    <property type="entry name" value="P-loop containing nucleotide triphosphate hydrolases"/>
    <property type="match status" value="3"/>
</dbReference>
<keyword evidence="4" id="KW-0347">Helicase</keyword>
<dbReference type="InterPro" id="IPR050534">
    <property type="entry name" value="Coronavir_polyprotein_1ab"/>
</dbReference>
<evidence type="ECO:0000256" key="5">
    <source>
        <dbReference type="ARBA" id="ARBA00022840"/>
    </source>
</evidence>
<dbReference type="Pfam" id="PF13086">
    <property type="entry name" value="AAA_11"/>
    <property type="match status" value="2"/>
</dbReference>
<proteinExistence type="inferred from homology"/>
<reference evidence="9 10" key="1">
    <citation type="journal article" date="2019" name="J Genomics">
        <title>The Draft Genome of a Hydrogen-producing Cyanobacterium, Arthrospira platensis NIES-46.</title>
        <authorList>
            <person name="Suzuki S."/>
            <person name="Yamaguchi H."/>
            <person name="Kawachi M."/>
        </authorList>
    </citation>
    <scope>NUCLEOTIDE SEQUENCE [LARGE SCALE GENOMIC DNA]</scope>
    <source>
        <strain evidence="9 10">NIES-46</strain>
    </source>
</reference>
<dbReference type="GeneID" id="301683612"/>
<feature type="coiled-coil region" evidence="6">
    <location>
        <begin position="794"/>
        <end position="835"/>
    </location>
</feature>
<dbReference type="InterPro" id="IPR027417">
    <property type="entry name" value="P-loop_NTPase"/>
</dbReference>
<dbReference type="InterPro" id="IPR041679">
    <property type="entry name" value="DNA2/NAM7-like_C"/>
</dbReference>
<evidence type="ECO:0000313" key="9">
    <source>
        <dbReference type="EMBL" id="GCE94723.1"/>
    </source>
</evidence>
<dbReference type="CDD" id="cd17934">
    <property type="entry name" value="DEXXQc_Upf1-like"/>
    <property type="match status" value="1"/>
</dbReference>
<dbReference type="Proteomes" id="UP000326169">
    <property type="component" value="Unassembled WGS sequence"/>
</dbReference>
<gene>
    <name evidence="9" type="ORF">NIES46_27820</name>
</gene>
<evidence type="ECO:0000259" key="7">
    <source>
        <dbReference type="Pfam" id="PF13086"/>
    </source>
</evidence>
<dbReference type="InterPro" id="IPR047187">
    <property type="entry name" value="SF1_C_Upf1"/>
</dbReference>
<dbReference type="SUPFAM" id="SSF58113">
    <property type="entry name" value="Apolipoprotein A-I"/>
    <property type="match status" value="1"/>
</dbReference>
<dbReference type="Pfam" id="PF13087">
    <property type="entry name" value="AAA_12"/>
    <property type="match status" value="1"/>
</dbReference>
<accession>A0A5M3T4S2</accession>
<evidence type="ECO:0000256" key="2">
    <source>
        <dbReference type="ARBA" id="ARBA00022741"/>
    </source>
</evidence>
<sequence length="1245" mass="143834">MSNNWCYRYIGAASDRFICYMEGSDALNQYPDFRDRHARADQLINELLGSDPCLFYVRRHGGARQPEYEIIELTIATDNDDFSVPKKLESRRKILQFWTTIRQDGSGCLEINRINFVDKYRGERNAFSTPFLIHLLPHVPSNLGIPTEAWEHIVTMPICSDYVPTKKQVNAWGQYLKIERRTAEKRQFCIPFVKHNYPASNKRITFQINSDLATSNGSLSLTKEEFWQRAGAARNGSVKLFTSSDLISDKKCGQELGEIEVIESTKNKIKIKIDPNIAESLNDGDLELPETGFLFFEDIGSLVQIRWQEKALSNLQEGQTHNPFLGEFFFDAAKARALSEISIISQADLLLPEANASQINAVEAVLNAEDLILIQGPPGTGKTTVIAEICYQVASRGGRTLVVSQANLAVDNALSRLTHHPVLRPLREGDTRAKVGREGEPFLTHNVIERWLEKTIDDCQKRLSKQQEIFLGLRPLLTHLIRFQDYLETEINFPEQERILRSRKTELEEVCNEKNNLLNKIDQQCQQVGNLIAYLNSLIKSNAVFHSEKLTKLDSLNKKKAELRTALSEISDYENVANQNIFKVLQESLNRRILIDDKSLYFPPQIIAFFDKNRFQYSPLKDILNTLFMEMNQLISTWKSWDEFCTINNEIYWLIFKHQNYIDSHHPRERDINRLYEKLKNKNITDGRKILNFLLKTIQSIYDSDAPKNLYDKALILAAIKRWNREITAPPKPVDAELILSDIVARFVVNLKIKTQQILEEINCENDIQMIEIQTEIDNLDQIQNQFSELDKIKNYLTENFNGLQNDRDEINNEMVELNNEISECNESIRILNKNLTEQRTWWKNIWDNIPDSLKPEIDTERIFLTDSLTNVQQYFEPWGEYLTQAESYLERYEDTMTQWIERLRNPSNDDLATIEKQYLDNVNVVGITCMKAAQWSFSQRFSQFDVVIVDEVSKSTPPELLIPALKGKKIVMIGDYRQLPPILTEENLDELAEELAVPRERVEFLEKSWFQQQFEMAKNADKGITQKLNIQYRMHPQIMEAINQFYDEGDGGLSCGLPDPDNQRAHHLDCQLIREDQHIGWVKIPASANFREQRIGTSYQNEKEVICIQKICENINKIWADKVANGQPKKEIGIITFYGAQLRLIDERISGGDTYLNLDIRTGTVDRFQGMEKPVIIVSMVRNNQQGRVGFAKTPERVNVAFSRAKELLIIVGCHDLFTQVQIYQEVAKVVHKYQGFIDVSTLL</sequence>
<dbReference type="EMBL" id="BIMW01000104">
    <property type="protein sequence ID" value="GCE94723.1"/>
    <property type="molecule type" value="Genomic_DNA"/>
</dbReference>
<organism evidence="9 10">
    <name type="scientific">Limnospira platensis NIES-46</name>
    <dbReference type="NCBI Taxonomy" id="1236695"/>
    <lineage>
        <taxon>Bacteria</taxon>
        <taxon>Bacillati</taxon>
        <taxon>Cyanobacteriota</taxon>
        <taxon>Cyanophyceae</taxon>
        <taxon>Oscillatoriophycideae</taxon>
        <taxon>Oscillatoriales</taxon>
        <taxon>Sirenicapillariaceae</taxon>
        <taxon>Limnospira</taxon>
    </lineage>
</organism>
<keyword evidence="6" id="KW-0175">Coiled coil</keyword>
<evidence type="ECO:0000259" key="8">
    <source>
        <dbReference type="Pfam" id="PF13087"/>
    </source>
</evidence>
<protein>
    <recommendedName>
        <fullName evidence="11">Translation initiation factor IF-2 domain-containing protein</fullName>
    </recommendedName>
</protein>
<keyword evidence="2" id="KW-0547">Nucleotide-binding</keyword>
<evidence type="ECO:0008006" key="11">
    <source>
        <dbReference type="Google" id="ProtNLM"/>
    </source>
</evidence>
<dbReference type="InterPro" id="IPR041677">
    <property type="entry name" value="DNA2/NAM7_AAA_11"/>
</dbReference>
<feature type="domain" description="DNA2/NAM7 helicase-like C-terminal" evidence="8">
    <location>
        <begin position="1008"/>
        <end position="1216"/>
    </location>
</feature>
<keyword evidence="5" id="KW-0067">ATP-binding</keyword>
<feature type="domain" description="DNA2/NAM7 helicase helicase" evidence="7">
    <location>
        <begin position="354"/>
        <end position="572"/>
    </location>
</feature>